<dbReference type="InterPro" id="IPR008160">
    <property type="entry name" value="Collagen"/>
</dbReference>
<keyword evidence="2" id="KW-0430">Lectin</keyword>
<proteinExistence type="predicted"/>
<evidence type="ECO:0000313" key="7">
    <source>
        <dbReference type="EMBL" id="OCQ22250.1"/>
    </source>
</evidence>
<dbReference type="GO" id="GO:0070492">
    <property type="term" value="F:oligosaccharide binding"/>
    <property type="evidence" value="ECO:0007669"/>
    <property type="project" value="TreeGrafter"/>
</dbReference>
<evidence type="ECO:0000256" key="5">
    <source>
        <dbReference type="SAM" id="SignalP"/>
    </source>
</evidence>
<keyword evidence="1" id="KW-0479">Metal-binding</keyword>
<sequence>MNPTVKPYWALTLISSALLSTHISAKELINNGNFEHNILNESHKSNSVNDWVATNGAGLYNPTISDFTNETGIGNVGFAEQGEALSQDLGVSLQANTQYIINFAVGESHLSTLGSYAAGLRVNGRYLPITISGTPSQGNFTSVSGAISINASHQALVDSGTNVHVELTNTSSSTSTVFFDDVSLIQSPILTDYPYTNNGNTEIQGALRLTPKSAAPVNCVANHAGAMYFDTSQNQILICDGATWREFKGEQGLQGLRGEQGLQGVAGAQGPQGERGLDGAVGLQGIQGVRGPQGIQGLQGPQGPQGVAGTSHWNDGASEVTTTVKVGIGTSAPAAALEVIGHAIAHPPIQYNHLVTKGYSDTQNANTQSNLQAQIDSLVALVNQQRAEIDALNKKVFGAQGATCKEILDNNPSSPSGVYTIDPDGEKNGVDPFQAYCDMVTDDGGWTLIGTYAKSTPGGKAYLSQYDDLPDITPHDPSATGMYKGVLSAFSSVREQVGCAASDCKSVYGLNLTQNELEIIRRSWAYTEQQAQYDNGDVVPNCSTSYTNYNANYPACVSNVAYKNPTVVGWQRNIYNAACWVALGDYAGGTGSGLCNGTNSNGTRSALLWFR</sequence>
<gene>
    <name evidence="7" type="ORF">A7985_10735</name>
</gene>
<dbReference type="NCBIfam" id="NF040941">
    <property type="entry name" value="GGGWT_bact"/>
    <property type="match status" value="1"/>
</dbReference>
<dbReference type="Pfam" id="PF22825">
    <property type="entry name" value="HpiC1-like"/>
    <property type="match status" value="1"/>
</dbReference>
<evidence type="ECO:0000256" key="2">
    <source>
        <dbReference type="ARBA" id="ARBA00022734"/>
    </source>
</evidence>
<dbReference type="Pfam" id="PF00147">
    <property type="entry name" value="Fibrinogen_C"/>
    <property type="match status" value="1"/>
</dbReference>
<dbReference type="InterPro" id="IPR002181">
    <property type="entry name" value="Fibrinogen_a/b/g_C_dom"/>
</dbReference>
<dbReference type="Gene3D" id="1.20.5.320">
    <property type="entry name" value="6-Phosphogluconate Dehydrogenase, domain 3"/>
    <property type="match status" value="1"/>
</dbReference>
<keyword evidence="4" id="KW-1015">Disulfide bond</keyword>
<feature type="chain" id="PRO_5008646336" description="Fibrinogen C-terminal domain-containing protein" evidence="5">
    <location>
        <begin position="26"/>
        <end position="611"/>
    </location>
</feature>
<feature type="signal peptide" evidence="5">
    <location>
        <begin position="1"/>
        <end position="25"/>
    </location>
</feature>
<dbReference type="Proteomes" id="UP000093366">
    <property type="component" value="Unassembled WGS sequence"/>
</dbReference>
<dbReference type="GO" id="GO:0046872">
    <property type="term" value="F:metal ion binding"/>
    <property type="evidence" value="ECO:0007669"/>
    <property type="project" value="UniProtKB-KW"/>
</dbReference>
<protein>
    <recommendedName>
        <fullName evidence="6">Fibrinogen C-terminal domain-containing protein</fullName>
    </recommendedName>
</protein>
<evidence type="ECO:0000256" key="3">
    <source>
        <dbReference type="ARBA" id="ARBA00022837"/>
    </source>
</evidence>
<evidence type="ECO:0000313" key="8">
    <source>
        <dbReference type="Proteomes" id="UP000093366"/>
    </source>
</evidence>
<dbReference type="GO" id="GO:0005615">
    <property type="term" value="C:extracellular space"/>
    <property type="evidence" value="ECO:0007669"/>
    <property type="project" value="TreeGrafter"/>
</dbReference>
<dbReference type="InterPro" id="IPR054720">
    <property type="entry name" value="HpiC1"/>
</dbReference>
<evidence type="ECO:0000259" key="6">
    <source>
        <dbReference type="PROSITE" id="PS51406"/>
    </source>
</evidence>
<dbReference type="RefSeq" id="WP_065790448.1">
    <property type="nucleotide sequence ID" value="NZ_MAUJ01000002.1"/>
</dbReference>
<reference evidence="8" key="1">
    <citation type="submission" date="2016-07" db="EMBL/GenBank/DDBJ databases">
        <authorList>
            <person name="Florea S."/>
            <person name="Webb J.S."/>
            <person name="Jaromczyk J."/>
            <person name="Schardl C.L."/>
        </authorList>
    </citation>
    <scope>NUCLEOTIDE SEQUENCE [LARGE SCALE GENOMIC DNA]</scope>
    <source>
        <strain evidence="8">IPB1</strain>
    </source>
</reference>
<organism evidence="7 8">
    <name type="scientific">Pseudoalteromonas luteoviolacea</name>
    <dbReference type="NCBI Taxonomy" id="43657"/>
    <lineage>
        <taxon>Bacteria</taxon>
        <taxon>Pseudomonadati</taxon>
        <taxon>Pseudomonadota</taxon>
        <taxon>Gammaproteobacteria</taxon>
        <taxon>Alteromonadales</taxon>
        <taxon>Pseudoalteromonadaceae</taxon>
        <taxon>Pseudoalteromonas</taxon>
    </lineage>
</organism>
<dbReference type="SUPFAM" id="SSF56496">
    <property type="entry name" value="Fibrinogen C-terminal domain-like"/>
    <property type="match status" value="1"/>
</dbReference>
<dbReference type="AlphaFoldDB" id="A0A1C0TSN1"/>
<keyword evidence="5" id="KW-0732">Signal</keyword>
<dbReference type="InterPro" id="IPR014716">
    <property type="entry name" value="Fibrinogen_a/b/g_C_1"/>
</dbReference>
<dbReference type="PROSITE" id="PS51406">
    <property type="entry name" value="FIBRINOGEN_C_2"/>
    <property type="match status" value="1"/>
</dbReference>
<dbReference type="Gene3D" id="3.90.215.10">
    <property type="entry name" value="Gamma Fibrinogen, chain A, domain 1"/>
    <property type="match status" value="1"/>
</dbReference>
<comment type="caution">
    <text evidence="7">The sequence shown here is derived from an EMBL/GenBank/DDBJ whole genome shotgun (WGS) entry which is preliminary data.</text>
</comment>
<dbReference type="PANTHER" id="PTHR16146:SF46">
    <property type="entry name" value="INTELECTIN-1A-RELATED"/>
    <property type="match status" value="1"/>
</dbReference>
<dbReference type="Gene3D" id="2.60.120.260">
    <property type="entry name" value="Galactose-binding domain-like"/>
    <property type="match status" value="1"/>
</dbReference>
<dbReference type="OrthoDB" id="9785394at2"/>
<dbReference type="EMBL" id="MAUJ01000002">
    <property type="protein sequence ID" value="OCQ22250.1"/>
    <property type="molecule type" value="Genomic_DNA"/>
</dbReference>
<evidence type="ECO:0000256" key="4">
    <source>
        <dbReference type="ARBA" id="ARBA00023157"/>
    </source>
</evidence>
<name>A0A1C0TSN1_9GAMM</name>
<accession>A0A1C0TSN1</accession>
<evidence type="ECO:0000256" key="1">
    <source>
        <dbReference type="ARBA" id="ARBA00022723"/>
    </source>
</evidence>
<dbReference type="Pfam" id="PF01391">
    <property type="entry name" value="Collagen"/>
    <property type="match status" value="1"/>
</dbReference>
<dbReference type="InterPro" id="IPR036056">
    <property type="entry name" value="Fibrinogen-like_C"/>
</dbReference>
<dbReference type="PANTHER" id="PTHR16146">
    <property type="entry name" value="INTELECTIN"/>
    <property type="match status" value="1"/>
</dbReference>
<feature type="domain" description="Fibrinogen C-terminal" evidence="6">
    <location>
        <begin position="395"/>
        <end position="449"/>
    </location>
</feature>
<keyword evidence="3" id="KW-0106">Calcium</keyword>